<evidence type="ECO:0000313" key="3">
    <source>
        <dbReference type="Proteomes" id="UP000051048"/>
    </source>
</evidence>
<name>A0A0R1TQ70_9LACO</name>
<dbReference type="CDD" id="cd01948">
    <property type="entry name" value="EAL"/>
    <property type="match status" value="1"/>
</dbReference>
<dbReference type="InterPro" id="IPR035919">
    <property type="entry name" value="EAL_sf"/>
</dbReference>
<dbReference type="OrthoDB" id="2624050at2"/>
<dbReference type="Gene3D" id="3.20.20.450">
    <property type="entry name" value="EAL domain"/>
    <property type="match status" value="1"/>
</dbReference>
<dbReference type="EMBL" id="AZFH01000051">
    <property type="protein sequence ID" value="KRL80810.1"/>
    <property type="molecule type" value="Genomic_DNA"/>
</dbReference>
<dbReference type="Pfam" id="PF00563">
    <property type="entry name" value="EAL"/>
    <property type="match status" value="1"/>
</dbReference>
<dbReference type="Gene3D" id="3.30.70.270">
    <property type="match status" value="1"/>
</dbReference>
<sequence length="705" mass="81095">MKQDMHYQADFQHLITQVMPTILGKSNFKVILTEFLSQVGQASQAQEVFFLELDNFEFEQAIYSWTRENQLLDASLKQTLLDQIKVKEAVLSQNVGQDMALNADLVKLLEQKEITTLALWPLLIGDKLQGFWGILGPHLKAMTTLESYGPILTTTIVGRMVQKQLEAKLLLSDQLDTVTKTYNLVHFFQETEKVKKQITAIVHFNFLDFQLYNASHSIEEGNTLLTEFGQLLQTKFSTKLVTRLAADNFVVGYQGSDTLDLVASVHQEMMRRGQKVEAGIYFYQNQVDVPTACDFAQAACRKNRFRANTYWTVYSEELREEMVQARYLRENLDQAIAAGHLKLHYQPIVRVLTGKPSSLEALTRWHDPRYGLLGPSIYVPILEASHLCYKVDMYVIEKTCQDLRQALDAGRPVVPVAINLSRDDFEFFDCVDYIETTLQRYGLDRRYLRIEITESTAMENPKLIQKAIMRLHQVGYSIWMDDFGSAYSSLNTLKDFAFDGIKLDGAFMRQLNDKSKEIVSSVINMAKKLGMHTLAEGVETRAQYDFLYEIGCEKIQGYYYGRPLLLDEQIINLEMQAMGWENQSDEELYDQLSSLQITSHSRLFLIGDDGQKLKVLYLSKKIKRMLDQGGYRTDFEFIDQIINNSLTSLGQKLKQAVMRVHQDVSPVNLILTWDNTYRLHFTLRKVASLATRQIYLLVLDEVLQK</sequence>
<dbReference type="GO" id="GO:0071111">
    <property type="term" value="F:cyclic-guanylate-specific phosphodiesterase activity"/>
    <property type="evidence" value="ECO:0007669"/>
    <property type="project" value="InterPro"/>
</dbReference>
<dbReference type="RefSeq" id="WP_056986748.1">
    <property type="nucleotide sequence ID" value="NZ_AZFH01000051.1"/>
</dbReference>
<dbReference type="InterPro" id="IPR043128">
    <property type="entry name" value="Rev_trsase/Diguanyl_cyclase"/>
</dbReference>
<dbReference type="SUPFAM" id="SSF141868">
    <property type="entry name" value="EAL domain-like"/>
    <property type="match status" value="1"/>
</dbReference>
<accession>A0A0R1TQ70</accession>
<dbReference type="AlphaFoldDB" id="A0A0R1TQ70"/>
<protein>
    <submittedName>
        <fullName evidence="2">Signal transduction diguanylate cyclase</fullName>
    </submittedName>
</protein>
<dbReference type="STRING" id="1423740.FC36_GL002090"/>
<dbReference type="InterPro" id="IPR000160">
    <property type="entry name" value="GGDEF_dom"/>
</dbReference>
<proteinExistence type="predicted"/>
<evidence type="ECO:0000259" key="1">
    <source>
        <dbReference type="PROSITE" id="PS50883"/>
    </source>
</evidence>
<dbReference type="PANTHER" id="PTHR33121">
    <property type="entry name" value="CYCLIC DI-GMP PHOSPHODIESTERASE PDEF"/>
    <property type="match status" value="1"/>
</dbReference>
<dbReference type="SUPFAM" id="SSF55073">
    <property type="entry name" value="Nucleotide cyclase"/>
    <property type="match status" value="1"/>
</dbReference>
<dbReference type="Proteomes" id="UP000051048">
    <property type="component" value="Unassembled WGS sequence"/>
</dbReference>
<dbReference type="SMART" id="SM00052">
    <property type="entry name" value="EAL"/>
    <property type="match status" value="1"/>
</dbReference>
<dbReference type="PATRIC" id="fig|1423740.3.peg.2268"/>
<reference evidence="2 3" key="1">
    <citation type="journal article" date="2015" name="Genome Announc.">
        <title>Expanding the biotechnology potential of lactobacilli through comparative genomics of 213 strains and associated genera.</title>
        <authorList>
            <person name="Sun Z."/>
            <person name="Harris H.M."/>
            <person name="McCann A."/>
            <person name="Guo C."/>
            <person name="Argimon S."/>
            <person name="Zhang W."/>
            <person name="Yang X."/>
            <person name="Jeffery I.B."/>
            <person name="Cooney J.C."/>
            <person name="Kagawa T.F."/>
            <person name="Liu W."/>
            <person name="Song Y."/>
            <person name="Salvetti E."/>
            <person name="Wrobel A."/>
            <person name="Rasinkangas P."/>
            <person name="Parkhill J."/>
            <person name="Rea M.C."/>
            <person name="O'Sullivan O."/>
            <person name="Ritari J."/>
            <person name="Douillard F.P."/>
            <person name="Paul Ross R."/>
            <person name="Yang R."/>
            <person name="Briner A.E."/>
            <person name="Felis G.E."/>
            <person name="de Vos W.M."/>
            <person name="Barrangou R."/>
            <person name="Klaenhammer T.R."/>
            <person name="Caufield P.W."/>
            <person name="Cui Y."/>
            <person name="Zhang H."/>
            <person name="O'Toole P.W."/>
        </authorList>
    </citation>
    <scope>NUCLEOTIDE SEQUENCE [LARGE SCALE GENOMIC DNA]</scope>
    <source>
        <strain evidence="2 3">DSM 15833</strain>
    </source>
</reference>
<gene>
    <name evidence="2" type="ORF">FC36_GL002090</name>
</gene>
<feature type="domain" description="EAL" evidence="1">
    <location>
        <begin position="325"/>
        <end position="577"/>
    </location>
</feature>
<dbReference type="PROSITE" id="PS50883">
    <property type="entry name" value="EAL"/>
    <property type="match status" value="1"/>
</dbReference>
<dbReference type="SMART" id="SM00267">
    <property type="entry name" value="GGDEF"/>
    <property type="match status" value="1"/>
</dbReference>
<comment type="caution">
    <text evidence="2">The sequence shown here is derived from an EMBL/GenBank/DDBJ whole genome shotgun (WGS) entry which is preliminary data.</text>
</comment>
<dbReference type="InterPro" id="IPR001633">
    <property type="entry name" value="EAL_dom"/>
</dbReference>
<organism evidence="2 3">
    <name type="scientific">Ligilactobacillus equi DSM 15833 = JCM 10991</name>
    <dbReference type="NCBI Taxonomy" id="1423740"/>
    <lineage>
        <taxon>Bacteria</taxon>
        <taxon>Bacillati</taxon>
        <taxon>Bacillota</taxon>
        <taxon>Bacilli</taxon>
        <taxon>Lactobacillales</taxon>
        <taxon>Lactobacillaceae</taxon>
        <taxon>Ligilactobacillus</taxon>
    </lineage>
</organism>
<dbReference type="PANTHER" id="PTHR33121:SF70">
    <property type="entry name" value="SIGNALING PROTEIN YKOW"/>
    <property type="match status" value="1"/>
</dbReference>
<dbReference type="InterPro" id="IPR029787">
    <property type="entry name" value="Nucleotide_cyclase"/>
</dbReference>
<dbReference type="InterPro" id="IPR050706">
    <property type="entry name" value="Cyclic-di-GMP_PDE-like"/>
</dbReference>
<evidence type="ECO:0000313" key="2">
    <source>
        <dbReference type="EMBL" id="KRL80810.1"/>
    </source>
</evidence>